<keyword evidence="7" id="KW-0067">ATP-binding</keyword>
<gene>
    <name evidence="10" type="ORF">X474_07045</name>
</gene>
<keyword evidence="4" id="KW-0808">Transferase</keyword>
<dbReference type="InterPro" id="IPR011495">
    <property type="entry name" value="Sig_transdc_His_kin_sub2_dim/P"/>
</dbReference>
<evidence type="ECO:0000256" key="6">
    <source>
        <dbReference type="ARBA" id="ARBA00022777"/>
    </source>
</evidence>
<organism evidence="10 11">
    <name type="scientific">Dethiosulfatarculus sandiegensis</name>
    <dbReference type="NCBI Taxonomy" id="1429043"/>
    <lineage>
        <taxon>Bacteria</taxon>
        <taxon>Pseudomonadati</taxon>
        <taxon>Thermodesulfobacteriota</taxon>
        <taxon>Desulfarculia</taxon>
        <taxon>Desulfarculales</taxon>
        <taxon>Desulfarculaceae</taxon>
        <taxon>Dethiosulfatarculus</taxon>
    </lineage>
</organism>
<dbReference type="InterPro" id="IPR003594">
    <property type="entry name" value="HATPase_dom"/>
</dbReference>
<dbReference type="Pfam" id="PF07568">
    <property type="entry name" value="HisKA_2"/>
    <property type="match status" value="1"/>
</dbReference>
<dbReference type="STRING" id="1429043.X474_07045"/>
<dbReference type="PANTHER" id="PTHR41523:SF8">
    <property type="entry name" value="ETHYLENE RESPONSE SENSOR PROTEIN"/>
    <property type="match status" value="1"/>
</dbReference>
<keyword evidence="11" id="KW-1185">Reference proteome</keyword>
<dbReference type="RefSeq" id="WP_044347529.1">
    <property type="nucleotide sequence ID" value="NZ_AZAC01000008.1"/>
</dbReference>
<dbReference type="Gene3D" id="3.30.565.10">
    <property type="entry name" value="Histidine kinase-like ATPase, C-terminal domain"/>
    <property type="match status" value="1"/>
</dbReference>
<reference evidence="10 11" key="1">
    <citation type="submission" date="2013-11" db="EMBL/GenBank/DDBJ databases">
        <title>Metagenomic analysis of a methanogenic consortium involved in long chain n-alkane degradation.</title>
        <authorList>
            <person name="Davidova I.A."/>
            <person name="Callaghan A.V."/>
            <person name="Wawrik B."/>
            <person name="Pruitt S."/>
            <person name="Marks C."/>
            <person name="Duncan K.E."/>
            <person name="Suflita J.M."/>
        </authorList>
    </citation>
    <scope>NUCLEOTIDE SEQUENCE [LARGE SCALE GENOMIC DNA]</scope>
    <source>
        <strain evidence="10 11">SPR</strain>
    </source>
</reference>
<evidence type="ECO:0000256" key="2">
    <source>
        <dbReference type="ARBA" id="ARBA00012438"/>
    </source>
</evidence>
<keyword evidence="6" id="KW-0418">Kinase</keyword>
<dbReference type="SUPFAM" id="SSF55874">
    <property type="entry name" value="ATPase domain of HSP90 chaperone/DNA topoisomerase II/histidine kinase"/>
    <property type="match status" value="1"/>
</dbReference>
<evidence type="ECO:0000256" key="4">
    <source>
        <dbReference type="ARBA" id="ARBA00022679"/>
    </source>
</evidence>
<comment type="caution">
    <text evidence="10">The sequence shown here is derived from an EMBL/GenBank/DDBJ whole genome shotgun (WGS) entry which is preliminary data.</text>
</comment>
<feature type="domain" description="Histidine kinase/HSP90-like ATPase" evidence="8">
    <location>
        <begin position="121"/>
        <end position="210"/>
    </location>
</feature>
<evidence type="ECO:0000313" key="11">
    <source>
        <dbReference type="Proteomes" id="UP000032233"/>
    </source>
</evidence>
<sequence length="221" mass="24293">MEKENINSLKNTNGNTRHNSIGGICHRVKNDFQTISNLLALAASEKVESSLLVRGMESRISALSTPYTLLADRGALPTVKGLVKEVVNRISWRSSKPLSLSLTALDLELSLRICSPLSLWLHEVISNCFIHAAHGSFEMHLAVMAQSSEENFVLRVQDNGPGLPKGLDPQNPVGLGMRIIKAISINDLRGRVEYESSAKGLSVILLVPREEFLSLNKEAWL</sequence>
<keyword evidence="5" id="KW-0547">Nucleotide-binding</keyword>
<dbReference type="OrthoDB" id="341208at2"/>
<evidence type="ECO:0000256" key="5">
    <source>
        <dbReference type="ARBA" id="ARBA00022741"/>
    </source>
</evidence>
<accession>A0A0D2GJD2</accession>
<protein>
    <recommendedName>
        <fullName evidence="2">histidine kinase</fullName>
        <ecNumber evidence="2">2.7.13.3</ecNumber>
    </recommendedName>
</protein>
<dbReference type="Proteomes" id="UP000032233">
    <property type="component" value="Unassembled WGS sequence"/>
</dbReference>
<name>A0A0D2GJD2_9BACT</name>
<dbReference type="InterPro" id="IPR036890">
    <property type="entry name" value="HATPase_C_sf"/>
</dbReference>
<comment type="catalytic activity">
    <reaction evidence="1">
        <text>ATP + protein L-histidine = ADP + protein N-phospho-L-histidine.</text>
        <dbReference type="EC" id="2.7.13.3"/>
    </reaction>
</comment>
<evidence type="ECO:0000259" key="8">
    <source>
        <dbReference type="Pfam" id="PF02518"/>
    </source>
</evidence>
<proteinExistence type="predicted"/>
<dbReference type="InParanoid" id="A0A0D2GJD2"/>
<evidence type="ECO:0000313" key="10">
    <source>
        <dbReference type="EMBL" id="KIX14897.1"/>
    </source>
</evidence>
<dbReference type="EC" id="2.7.13.3" evidence="2"/>
<dbReference type="Pfam" id="PF02518">
    <property type="entry name" value="HATPase_c"/>
    <property type="match status" value="1"/>
</dbReference>
<dbReference type="AlphaFoldDB" id="A0A0D2GJD2"/>
<dbReference type="PANTHER" id="PTHR41523">
    <property type="entry name" value="TWO-COMPONENT SYSTEM SENSOR PROTEIN"/>
    <property type="match status" value="1"/>
</dbReference>
<evidence type="ECO:0000256" key="3">
    <source>
        <dbReference type="ARBA" id="ARBA00022553"/>
    </source>
</evidence>
<feature type="domain" description="Signal transduction histidine kinase subgroup 2 dimerisation and phosphoacceptor" evidence="9">
    <location>
        <begin position="24"/>
        <end position="80"/>
    </location>
</feature>
<dbReference type="EMBL" id="AZAC01000008">
    <property type="protein sequence ID" value="KIX14897.1"/>
    <property type="molecule type" value="Genomic_DNA"/>
</dbReference>
<dbReference type="GO" id="GO:0004673">
    <property type="term" value="F:protein histidine kinase activity"/>
    <property type="evidence" value="ECO:0007669"/>
    <property type="project" value="UniProtKB-EC"/>
</dbReference>
<evidence type="ECO:0000256" key="1">
    <source>
        <dbReference type="ARBA" id="ARBA00000085"/>
    </source>
</evidence>
<keyword evidence="3" id="KW-0597">Phosphoprotein</keyword>
<dbReference type="GO" id="GO:0005524">
    <property type="term" value="F:ATP binding"/>
    <property type="evidence" value="ECO:0007669"/>
    <property type="project" value="UniProtKB-KW"/>
</dbReference>
<evidence type="ECO:0000256" key="7">
    <source>
        <dbReference type="ARBA" id="ARBA00022840"/>
    </source>
</evidence>
<evidence type="ECO:0000259" key="9">
    <source>
        <dbReference type="Pfam" id="PF07568"/>
    </source>
</evidence>